<feature type="transmembrane region" description="Helical" evidence="5">
    <location>
        <begin position="411"/>
        <end position="431"/>
    </location>
</feature>
<feature type="transmembrane region" description="Helical" evidence="5">
    <location>
        <begin position="80"/>
        <end position="96"/>
    </location>
</feature>
<name>A0A1K1LKL3_9BACT</name>
<dbReference type="KEGG" id="dpg:DESPIGER_2208"/>
<evidence type="ECO:0000256" key="3">
    <source>
        <dbReference type="ARBA" id="ARBA00022989"/>
    </source>
</evidence>
<dbReference type="PANTHER" id="PTHR10283">
    <property type="entry name" value="SOLUTE CARRIER FAMILY 13 MEMBER"/>
    <property type="match status" value="1"/>
</dbReference>
<reference evidence="7" key="1">
    <citation type="submission" date="2016-10" db="EMBL/GenBank/DDBJ databases">
        <authorList>
            <person name="Wegmann U."/>
        </authorList>
    </citation>
    <scope>NUCLEOTIDE SEQUENCE [LARGE SCALE GENOMIC DNA]</scope>
</reference>
<feature type="transmembrane region" description="Helical" evidence="5">
    <location>
        <begin position="326"/>
        <end position="344"/>
    </location>
</feature>
<keyword evidence="7" id="KW-1185">Reference proteome</keyword>
<feature type="transmembrane region" description="Helical" evidence="5">
    <location>
        <begin position="147"/>
        <end position="169"/>
    </location>
</feature>
<comment type="subcellular location">
    <subcellularLocation>
        <location evidence="1">Membrane</location>
        <topology evidence="1">Multi-pass membrane protein</topology>
    </subcellularLocation>
</comment>
<feature type="transmembrane region" description="Helical" evidence="5">
    <location>
        <begin position="116"/>
        <end position="135"/>
    </location>
</feature>
<dbReference type="OrthoDB" id="5460483at2"/>
<dbReference type="GO" id="GO:0008514">
    <property type="term" value="F:organic anion transmembrane transporter activity"/>
    <property type="evidence" value="ECO:0007669"/>
    <property type="project" value="UniProtKB-ARBA"/>
</dbReference>
<evidence type="ECO:0000256" key="5">
    <source>
        <dbReference type="SAM" id="Phobius"/>
    </source>
</evidence>
<feature type="transmembrane region" description="Helical" evidence="5">
    <location>
        <begin position="204"/>
        <end position="224"/>
    </location>
</feature>
<proteinExistence type="predicted"/>
<evidence type="ECO:0000313" key="6">
    <source>
        <dbReference type="EMBL" id="SFV74030.1"/>
    </source>
</evidence>
<feature type="transmembrane region" description="Helical" evidence="5">
    <location>
        <begin position="30"/>
        <end position="48"/>
    </location>
</feature>
<protein>
    <submittedName>
        <fullName evidence="6">Transporter, putative</fullName>
    </submittedName>
</protein>
<evidence type="ECO:0000256" key="4">
    <source>
        <dbReference type="ARBA" id="ARBA00023136"/>
    </source>
</evidence>
<dbReference type="PANTHER" id="PTHR10283:SF82">
    <property type="entry name" value="SOLUTE CARRIER FAMILY 13 MEMBER 2"/>
    <property type="match status" value="1"/>
</dbReference>
<feature type="transmembrane region" description="Helical" evidence="5">
    <location>
        <begin position="299"/>
        <end position="320"/>
    </location>
</feature>
<dbReference type="Proteomes" id="UP000186323">
    <property type="component" value="Chromosome I"/>
</dbReference>
<keyword evidence="4 5" id="KW-0472">Membrane</keyword>
<gene>
    <name evidence="6" type="ORF">DESPIGER_2208</name>
</gene>
<organism evidence="6 7">
    <name type="scientific">Desulfovibrio piger</name>
    <dbReference type="NCBI Taxonomy" id="901"/>
    <lineage>
        <taxon>Bacteria</taxon>
        <taxon>Pseudomonadati</taxon>
        <taxon>Thermodesulfobacteriota</taxon>
        <taxon>Desulfovibrionia</taxon>
        <taxon>Desulfovibrionales</taxon>
        <taxon>Desulfovibrionaceae</taxon>
        <taxon>Desulfovibrio</taxon>
    </lineage>
</organism>
<dbReference type="RefSeq" id="WP_072336551.1">
    <property type="nucleotide sequence ID" value="NZ_CALJDE010000074.1"/>
</dbReference>
<keyword evidence="2 5" id="KW-0812">Transmembrane</keyword>
<sequence length="515" mass="56056">MPEQTSAGSGSFLQYLAGNLRRNGRSPVRVYTGFVIAWALFFLFWTVLPPFPGLTHNGMAVLGIVLWASVMWVSEAMPTGITGISIPTLLLITQAIPWQGGKPPMSIIFAGFTNHVIWLCLFAFLVGAVMQLVGLDRRIALGILARLKASSVGRVIWGMFFVNIVLGFLVPAANARAATLLPVVQGICRLLGDTPEERAAKKAIVIQSLVYGSMICGMFIMTAHLPNMIMVGIFDKAGFSNLNYLNWMLLQAPYLGMFALTQAWIRWHFGTRKVHIAGGVEALQKKYDDLGPMTMPEKVLLGIFALAGIMFMTGKGSFIAELHHQPLGVIGLLGMLVLFAPGLMPCSWKSVQEKTIWGTFLLLGGAMTMTTAMTQSGLAQWLADHIHAWVVGMSWWQAILTMMVGTHIIRLGMLSNVAAVAMLAPVVFAMAPKLGLHPVAFTMLVCDTDTFAYILPTQITAAVIAHGTDTFSSTDYARAGWVSVCIAIAYGLLVMAPWYALWGMPVWDASAPWPF</sequence>
<dbReference type="GO" id="GO:1905039">
    <property type="term" value="P:carboxylic acid transmembrane transport"/>
    <property type="evidence" value="ECO:0007669"/>
    <property type="project" value="UniProtKB-ARBA"/>
</dbReference>
<feature type="transmembrane region" description="Helical" evidence="5">
    <location>
        <begin position="480"/>
        <end position="500"/>
    </location>
</feature>
<feature type="transmembrane region" description="Helical" evidence="5">
    <location>
        <begin position="244"/>
        <end position="265"/>
    </location>
</feature>
<feature type="transmembrane region" description="Helical" evidence="5">
    <location>
        <begin position="54"/>
        <end position="73"/>
    </location>
</feature>
<dbReference type="GO" id="GO:0005886">
    <property type="term" value="C:plasma membrane"/>
    <property type="evidence" value="ECO:0007669"/>
    <property type="project" value="TreeGrafter"/>
</dbReference>
<evidence type="ECO:0000256" key="2">
    <source>
        <dbReference type="ARBA" id="ARBA00022692"/>
    </source>
</evidence>
<evidence type="ECO:0000256" key="1">
    <source>
        <dbReference type="ARBA" id="ARBA00004141"/>
    </source>
</evidence>
<feature type="transmembrane region" description="Helical" evidence="5">
    <location>
        <begin position="356"/>
        <end position="374"/>
    </location>
</feature>
<dbReference type="EMBL" id="LT630450">
    <property type="protein sequence ID" value="SFV74030.1"/>
    <property type="molecule type" value="Genomic_DNA"/>
</dbReference>
<evidence type="ECO:0000313" key="7">
    <source>
        <dbReference type="Proteomes" id="UP000186323"/>
    </source>
</evidence>
<dbReference type="InterPro" id="IPR001898">
    <property type="entry name" value="SLC13A/DASS"/>
</dbReference>
<accession>A0A1K1LKL3</accession>
<dbReference type="Pfam" id="PF00939">
    <property type="entry name" value="Na_sulph_symp"/>
    <property type="match status" value="1"/>
</dbReference>
<keyword evidence="3 5" id="KW-1133">Transmembrane helix</keyword>
<dbReference type="AlphaFoldDB" id="A0A1K1LKL3"/>
<feature type="transmembrane region" description="Helical" evidence="5">
    <location>
        <begin position="451"/>
        <end position="468"/>
    </location>
</feature>